<dbReference type="STRING" id="1028.SAMN05661096_00600"/>
<dbReference type="InterPro" id="IPR012337">
    <property type="entry name" value="RNaseH-like_sf"/>
</dbReference>
<dbReference type="InterPro" id="IPR002156">
    <property type="entry name" value="RNaseH_domain"/>
</dbReference>
<dbReference type="Proteomes" id="UP000193804">
    <property type="component" value="Unassembled WGS sequence"/>
</dbReference>
<feature type="domain" description="RNase H type-1" evidence="1">
    <location>
        <begin position="12"/>
        <end position="167"/>
    </location>
</feature>
<dbReference type="SUPFAM" id="SSF53098">
    <property type="entry name" value="Ribonuclease H-like"/>
    <property type="match status" value="1"/>
</dbReference>
<dbReference type="PROSITE" id="PS50879">
    <property type="entry name" value="RNASE_H_1"/>
    <property type="match status" value="1"/>
</dbReference>
<gene>
    <name evidence="2" type="ORF">SAMN05661096_00600</name>
</gene>
<evidence type="ECO:0000259" key="1">
    <source>
        <dbReference type="PROSITE" id="PS50879"/>
    </source>
</evidence>
<sequence length="170" mass="19306">MKKKISASSPPTGGVRGLFIDGSVNNQLKVGYGAFLLVNKSEMDHTDLHQKIQIKQFENTSSTKLELQTLIWALGKLESIPEKLIVYTDSQNIISLKDRRKGMEEKNFYSAKGRLLNHHELYREVFLLTDQLNCEFVKVKGHQAGLTKNETEKIFTLVDRAARKASRSLN</sequence>
<dbReference type="Gene3D" id="3.30.420.10">
    <property type="entry name" value="Ribonuclease H-like superfamily/Ribonuclease H"/>
    <property type="match status" value="1"/>
</dbReference>
<dbReference type="GO" id="GO:0004523">
    <property type="term" value="F:RNA-DNA hybrid ribonuclease activity"/>
    <property type="evidence" value="ECO:0007669"/>
    <property type="project" value="InterPro"/>
</dbReference>
<accession>A0A1X7IFM7</accession>
<reference evidence="3" key="1">
    <citation type="submission" date="2017-04" db="EMBL/GenBank/DDBJ databases">
        <authorList>
            <person name="Varghese N."/>
            <person name="Submissions S."/>
        </authorList>
    </citation>
    <scope>NUCLEOTIDE SEQUENCE [LARGE SCALE GENOMIC DNA]</scope>
    <source>
        <strain evidence="3">DSM 4125</strain>
    </source>
</reference>
<organism evidence="2 3">
    <name type="scientific">Marivirga sericea</name>
    <dbReference type="NCBI Taxonomy" id="1028"/>
    <lineage>
        <taxon>Bacteria</taxon>
        <taxon>Pseudomonadati</taxon>
        <taxon>Bacteroidota</taxon>
        <taxon>Cytophagia</taxon>
        <taxon>Cytophagales</taxon>
        <taxon>Marivirgaceae</taxon>
        <taxon>Marivirga</taxon>
    </lineage>
</organism>
<name>A0A1X7IFM7_9BACT</name>
<dbReference type="GO" id="GO:0003676">
    <property type="term" value="F:nucleic acid binding"/>
    <property type="evidence" value="ECO:0007669"/>
    <property type="project" value="InterPro"/>
</dbReference>
<dbReference type="EMBL" id="FXAW01000001">
    <property type="protein sequence ID" value="SMG13523.1"/>
    <property type="molecule type" value="Genomic_DNA"/>
</dbReference>
<dbReference type="Pfam" id="PF00075">
    <property type="entry name" value="RNase_H"/>
    <property type="match status" value="1"/>
</dbReference>
<protein>
    <submittedName>
        <fullName evidence="2">RNase H</fullName>
    </submittedName>
</protein>
<dbReference type="AlphaFoldDB" id="A0A1X7IFM7"/>
<evidence type="ECO:0000313" key="3">
    <source>
        <dbReference type="Proteomes" id="UP000193804"/>
    </source>
</evidence>
<proteinExistence type="predicted"/>
<keyword evidence="3" id="KW-1185">Reference proteome</keyword>
<dbReference type="RefSeq" id="WP_085515596.1">
    <property type="nucleotide sequence ID" value="NZ_FXAW01000001.1"/>
</dbReference>
<evidence type="ECO:0000313" key="2">
    <source>
        <dbReference type="EMBL" id="SMG13523.1"/>
    </source>
</evidence>
<dbReference type="OrthoDB" id="8546514at2"/>
<dbReference type="InterPro" id="IPR036397">
    <property type="entry name" value="RNaseH_sf"/>
</dbReference>